<dbReference type="AlphaFoldDB" id="A0A068YFY9"/>
<dbReference type="Pfam" id="PF25179">
    <property type="entry name" value="LMF1_C"/>
    <property type="match status" value="1"/>
</dbReference>
<evidence type="ECO:0000259" key="10">
    <source>
        <dbReference type="Pfam" id="PF25179"/>
    </source>
</evidence>
<comment type="similarity">
    <text evidence="2 8">Belongs to the lipase maturation factor family.</text>
</comment>
<accession>A0A068YFY9</accession>
<feature type="transmembrane region" description="Helical" evidence="8">
    <location>
        <begin position="363"/>
        <end position="385"/>
    </location>
</feature>
<feature type="domain" description="Lipase maturation factor 1/2 N-terminal" evidence="9">
    <location>
        <begin position="120"/>
        <end position="271"/>
    </location>
</feature>
<reference evidence="11" key="2">
    <citation type="submission" date="2015-11" db="EMBL/GenBank/DDBJ databases">
        <authorList>
            <person name="Zhang Y."/>
            <person name="Guo Z."/>
        </authorList>
    </citation>
    <scope>NUCLEOTIDE SEQUENCE</scope>
</reference>
<keyword evidence="3 8" id="KW-0812">Transmembrane</keyword>
<evidence type="ECO:0000313" key="12">
    <source>
        <dbReference type="Proteomes" id="UP000017246"/>
    </source>
</evidence>
<evidence type="ECO:0000256" key="1">
    <source>
        <dbReference type="ARBA" id="ARBA00004477"/>
    </source>
</evidence>
<comment type="function">
    <text evidence="8">Involved in the maturation of specific proteins in the endoplasmic reticulum.</text>
</comment>
<evidence type="ECO:0000256" key="5">
    <source>
        <dbReference type="ARBA" id="ARBA00022989"/>
    </source>
</evidence>
<name>A0A068YFY9_ECHMU</name>
<feature type="transmembrane region" description="Helical" evidence="8">
    <location>
        <begin position="206"/>
        <end position="228"/>
    </location>
</feature>
<evidence type="ECO:0000256" key="6">
    <source>
        <dbReference type="ARBA" id="ARBA00023136"/>
    </source>
</evidence>
<dbReference type="InterPro" id="IPR057433">
    <property type="entry name" value="LMF1/2_C"/>
</dbReference>
<organism evidence="11 12">
    <name type="scientific">Echinococcus multilocularis</name>
    <name type="common">Fox tapeworm</name>
    <dbReference type="NCBI Taxonomy" id="6211"/>
    <lineage>
        <taxon>Eukaryota</taxon>
        <taxon>Metazoa</taxon>
        <taxon>Spiralia</taxon>
        <taxon>Lophotrochozoa</taxon>
        <taxon>Platyhelminthes</taxon>
        <taxon>Cestoda</taxon>
        <taxon>Eucestoda</taxon>
        <taxon>Cyclophyllidea</taxon>
        <taxon>Taeniidae</taxon>
        <taxon>Echinococcus</taxon>
    </lineage>
</organism>
<keyword evidence="4 8" id="KW-0256">Endoplasmic reticulum</keyword>
<feature type="transmembrane region" description="Helical" evidence="8">
    <location>
        <begin position="281"/>
        <end position="305"/>
    </location>
</feature>
<sequence length="621" mass="69903">MFENAVLFGINLVYFLAFASLYVQLPGLIGDEGVAPVRLLDLSVPKTLEDFLMGIPSIIRFHNSFYLSEYHAAELSVLAGLTLSFLSMAIPQLLGTLSLLFQWLSFFSIVKVCPGVADWKWTSLLIEAGFLCFLLSIKLRKYSRSASMIVAWLIKWLLFREAVSTGFARLANDNYFWWDLSAMEHYFSTQISPTPAAYYLSLAPSLVLRIISLFFIVMEIFIPFLFLIPVRELQIFSFFAKVMFHADLIVIGNHGIYNLLSIVLSFALLPEPKRYKGSSVSHRFVSVATTVAVLTVLFYGVWVFFGFQEGIEAMRITILRKEFIDQAKTVNYYTILIVSSFFVLNLLAAMFRSLSTRGCMNRMLDFTGVALVGLMGGGLFAASLAPFSSLVDSSSVVPLPSFAYELTAALKPFHLANDYRFFHQKEKDVLLKVDRQRTVLVLEGAMNENGPWKELSFHHVPSTPEKMPSVIPGHLPVVDFEAALSGERTFENSPIVATLVYRILTKEKEVLALLEPSGFPIGPKFVQIRKYTYEISRSINGPQWWKRKLQNIYLPPTQASTPRLTRLMTKIGIVGKRRGRPLDANLASSVLDKLRAMVGQPANLNGFYVVLVVAFLVNKIF</sequence>
<reference evidence="11" key="1">
    <citation type="journal article" date="2013" name="Nature">
        <title>The genomes of four tapeworm species reveal adaptations to parasitism.</title>
        <authorList>
            <person name="Tsai I.J."/>
            <person name="Zarowiecki M."/>
            <person name="Holroyd N."/>
            <person name="Garciarrubio A."/>
            <person name="Sanchez-Flores A."/>
            <person name="Brooks K.L."/>
            <person name="Tracey A."/>
            <person name="Bobes R.J."/>
            <person name="Fragoso G."/>
            <person name="Sciutto E."/>
            <person name="Aslett M."/>
            <person name="Beasley H."/>
            <person name="Bennett H.M."/>
            <person name="Cai J."/>
            <person name="Camicia F."/>
            <person name="Clark R."/>
            <person name="Cucher M."/>
            <person name="De Silva N."/>
            <person name="Day T.A."/>
            <person name="Deplazes P."/>
            <person name="Estrada K."/>
            <person name="Fernandez C."/>
            <person name="Holland P.W."/>
            <person name="Hou J."/>
            <person name="Hu S."/>
            <person name="Huckvale T."/>
            <person name="Hung S.S."/>
            <person name="Kamenetzky L."/>
            <person name="Keane J.A."/>
            <person name="Kiss F."/>
            <person name="Koziol U."/>
            <person name="Lambert O."/>
            <person name="Liu K."/>
            <person name="Luo X."/>
            <person name="Luo Y."/>
            <person name="Macchiaroli N."/>
            <person name="Nichol S."/>
            <person name="Paps J."/>
            <person name="Parkinson J."/>
            <person name="Pouchkina-Stantcheva N."/>
            <person name="Riddiford N."/>
            <person name="Rosenzvit M."/>
            <person name="Salinas G."/>
            <person name="Wasmuth J.D."/>
            <person name="Zamanian M."/>
            <person name="Zheng Y."/>
            <person name="Cai X."/>
            <person name="Soberon X."/>
            <person name="Olson P.D."/>
            <person name="Laclette J.P."/>
            <person name="Brehm K."/>
            <person name="Berriman M."/>
            <person name="Garciarrubio A."/>
            <person name="Bobes R.J."/>
            <person name="Fragoso G."/>
            <person name="Sanchez-Flores A."/>
            <person name="Estrada K."/>
            <person name="Cevallos M.A."/>
            <person name="Morett E."/>
            <person name="Gonzalez V."/>
            <person name="Portillo T."/>
            <person name="Ochoa-Leyva A."/>
            <person name="Jose M.V."/>
            <person name="Sciutto E."/>
            <person name="Landa A."/>
            <person name="Jimenez L."/>
            <person name="Valdes V."/>
            <person name="Carrero J.C."/>
            <person name="Larralde C."/>
            <person name="Morales-Montor J."/>
            <person name="Limon-Lason J."/>
            <person name="Soberon X."/>
            <person name="Laclette J.P."/>
        </authorList>
    </citation>
    <scope>NUCLEOTIDE SEQUENCE [LARGE SCALE GENOMIC DNA]</scope>
</reference>
<evidence type="ECO:0000256" key="4">
    <source>
        <dbReference type="ARBA" id="ARBA00022824"/>
    </source>
</evidence>
<dbReference type="PANTHER" id="PTHR14463">
    <property type="entry name" value="LIPASE MATURATION FACTOR"/>
    <property type="match status" value="1"/>
</dbReference>
<dbReference type="InterPro" id="IPR057434">
    <property type="entry name" value="LMF1/2_N"/>
</dbReference>
<keyword evidence="12" id="KW-1185">Reference proteome</keyword>
<dbReference type="STRING" id="6211.A0A068YFY9"/>
<dbReference type="InterPro" id="IPR009613">
    <property type="entry name" value="LMF"/>
</dbReference>
<feature type="transmembrane region" description="Helical" evidence="8">
    <location>
        <begin position="248"/>
        <end position="269"/>
    </location>
</feature>
<dbReference type="GO" id="GO:0005789">
    <property type="term" value="C:endoplasmic reticulum membrane"/>
    <property type="evidence" value="ECO:0007669"/>
    <property type="project" value="UniProtKB-SubCell"/>
</dbReference>
<dbReference type="PANTHER" id="PTHR14463:SF5">
    <property type="entry name" value="LIPASE MATURATION FACTOR 2"/>
    <property type="match status" value="1"/>
</dbReference>
<proteinExistence type="inferred from homology"/>
<evidence type="ECO:0000256" key="3">
    <source>
        <dbReference type="ARBA" id="ARBA00022692"/>
    </source>
</evidence>
<keyword evidence="7" id="KW-0325">Glycoprotein</keyword>
<dbReference type="OMA" id="EAMRITI"/>
<dbReference type="Proteomes" id="UP000017246">
    <property type="component" value="Unassembled WGS sequence"/>
</dbReference>
<evidence type="ECO:0000256" key="8">
    <source>
        <dbReference type="RuleBase" id="RU361229"/>
    </source>
</evidence>
<evidence type="ECO:0000313" key="11">
    <source>
        <dbReference type="EMBL" id="CDS42250.1"/>
    </source>
</evidence>
<feature type="transmembrane region" description="Helical" evidence="8">
    <location>
        <begin position="330"/>
        <end position="351"/>
    </location>
</feature>
<protein>
    <recommendedName>
        <fullName evidence="8">Lipase maturation factor</fullName>
    </recommendedName>
</protein>
<evidence type="ECO:0000256" key="7">
    <source>
        <dbReference type="ARBA" id="ARBA00023180"/>
    </source>
</evidence>
<feature type="transmembrane region" description="Helical" evidence="8">
    <location>
        <begin position="75"/>
        <end position="101"/>
    </location>
</feature>
<keyword evidence="6 8" id="KW-0472">Membrane</keyword>
<evidence type="ECO:0000256" key="2">
    <source>
        <dbReference type="ARBA" id="ARBA00005512"/>
    </source>
</evidence>
<comment type="subcellular location">
    <subcellularLocation>
        <location evidence="1 8">Endoplasmic reticulum membrane</location>
        <topology evidence="1 8">Multi-pass membrane protein</topology>
    </subcellularLocation>
</comment>
<evidence type="ECO:0000259" key="9">
    <source>
        <dbReference type="Pfam" id="PF06762"/>
    </source>
</evidence>
<dbReference type="eggNOG" id="ENOG502QTN6">
    <property type="taxonomic scope" value="Eukaryota"/>
</dbReference>
<keyword evidence="5 8" id="KW-1133">Transmembrane helix</keyword>
<dbReference type="OrthoDB" id="434126at2759"/>
<feature type="transmembrane region" description="Helical" evidence="8">
    <location>
        <begin position="6"/>
        <end position="23"/>
    </location>
</feature>
<feature type="domain" description="Lipase maturation factor 1/2 C-terminal" evidence="10">
    <location>
        <begin position="434"/>
        <end position="555"/>
    </location>
</feature>
<dbReference type="GO" id="GO:0051604">
    <property type="term" value="P:protein maturation"/>
    <property type="evidence" value="ECO:0007669"/>
    <property type="project" value="InterPro"/>
</dbReference>
<dbReference type="Pfam" id="PF06762">
    <property type="entry name" value="LMF1"/>
    <property type="match status" value="1"/>
</dbReference>
<dbReference type="EMBL" id="LN902842">
    <property type="protein sequence ID" value="CDS42250.1"/>
    <property type="molecule type" value="Genomic_DNA"/>
</dbReference>
<gene>
    <name evidence="11" type="ORF">EmuJ_000995800</name>
</gene>